<keyword evidence="1" id="KW-0805">Transcription regulation</keyword>
<name>A0ABR4X037_9ACTN</name>
<organism evidence="7 8">
    <name type="scientific">Actinopolyspora erythraea</name>
    <dbReference type="NCBI Taxonomy" id="414996"/>
    <lineage>
        <taxon>Bacteria</taxon>
        <taxon>Bacillati</taxon>
        <taxon>Actinomycetota</taxon>
        <taxon>Actinomycetes</taxon>
        <taxon>Actinopolysporales</taxon>
        <taxon>Actinopolysporaceae</taxon>
        <taxon>Actinopolyspora</taxon>
    </lineage>
</organism>
<keyword evidence="8" id="KW-1185">Reference proteome</keyword>
<dbReference type="Pfam" id="PF21943">
    <property type="entry name" value="TetR_C_46"/>
    <property type="match status" value="1"/>
</dbReference>
<dbReference type="Gene3D" id="1.10.357.10">
    <property type="entry name" value="Tetracycline Repressor, domain 2"/>
    <property type="match status" value="1"/>
</dbReference>
<evidence type="ECO:0000256" key="1">
    <source>
        <dbReference type="ARBA" id="ARBA00023015"/>
    </source>
</evidence>
<dbReference type="InterPro" id="IPR009057">
    <property type="entry name" value="Homeodomain-like_sf"/>
</dbReference>
<accession>A0ABR4X037</accession>
<proteinExistence type="predicted"/>
<dbReference type="PANTHER" id="PTHR30055:SF158">
    <property type="entry name" value="POSSIBLE TRANSCRIPTIONAL REGULATORY PROTEIN (PROBABLY TETR-FAMILY)"/>
    <property type="match status" value="1"/>
</dbReference>
<evidence type="ECO:0000256" key="5">
    <source>
        <dbReference type="SAM" id="MobiDB-lite"/>
    </source>
</evidence>
<reference evidence="7 8" key="1">
    <citation type="journal article" date="2014" name="PLoS ONE">
        <title>Identification and Characterization of a New Erythromycin Biosynthetic Gene Cluster in Actinopolyspora erythraea YIM90600, a Novel Erythronolide-Producing Halophilic Actinomycete Isolated from Salt Field.</title>
        <authorList>
            <person name="Chen D."/>
            <person name="Feng J."/>
            <person name="Huang L."/>
            <person name="Zhang Q."/>
            <person name="Wu J."/>
            <person name="Zhu X."/>
            <person name="Duan Y."/>
            <person name="Xu Z."/>
        </authorList>
    </citation>
    <scope>NUCLEOTIDE SEQUENCE [LARGE SCALE GENOMIC DNA]</scope>
    <source>
        <strain evidence="7 8">YIM90600</strain>
    </source>
</reference>
<feature type="region of interest" description="Disordered" evidence="5">
    <location>
        <begin position="1"/>
        <end position="21"/>
    </location>
</feature>
<evidence type="ECO:0000259" key="6">
    <source>
        <dbReference type="PROSITE" id="PS50977"/>
    </source>
</evidence>
<dbReference type="Proteomes" id="UP000029737">
    <property type="component" value="Unassembled WGS sequence"/>
</dbReference>
<dbReference type="PRINTS" id="PR00455">
    <property type="entry name" value="HTHTETR"/>
</dbReference>
<dbReference type="SUPFAM" id="SSF46689">
    <property type="entry name" value="Homeodomain-like"/>
    <property type="match status" value="1"/>
</dbReference>
<comment type="caution">
    <text evidence="7">The sequence shown here is derived from an EMBL/GenBank/DDBJ whole genome shotgun (WGS) entry which is preliminary data.</text>
</comment>
<keyword evidence="2 4" id="KW-0238">DNA-binding</keyword>
<dbReference type="InterPro" id="IPR001647">
    <property type="entry name" value="HTH_TetR"/>
</dbReference>
<dbReference type="EMBL" id="JPMV01000037">
    <property type="protein sequence ID" value="KGI79966.1"/>
    <property type="molecule type" value="Genomic_DNA"/>
</dbReference>
<dbReference type="PROSITE" id="PS50977">
    <property type="entry name" value="HTH_TETR_2"/>
    <property type="match status" value="1"/>
</dbReference>
<dbReference type="InterPro" id="IPR050109">
    <property type="entry name" value="HTH-type_TetR-like_transc_reg"/>
</dbReference>
<sequence>MNFVETAQQANPGRKRMPRAEREQQILGVAEEVFAEHGYQGTAMDDIAQRVGLSKPMLYEYFGSKEGLLLACLERAKRELLECTSAAAANAESPEQLLHDALLAFFRFGEDHKQAWALLRNESAVPGVELDTELEGIRGQQVDFTTDMLRMSLPEADEYRLEAFAEAIIGACERMALWRENHPEITPETVTDHLMALIGPSLSGEARASQPRYSHDQG</sequence>
<evidence type="ECO:0000256" key="3">
    <source>
        <dbReference type="ARBA" id="ARBA00023163"/>
    </source>
</evidence>
<evidence type="ECO:0000313" key="8">
    <source>
        <dbReference type="Proteomes" id="UP000029737"/>
    </source>
</evidence>
<evidence type="ECO:0000256" key="4">
    <source>
        <dbReference type="PROSITE-ProRule" id="PRU00335"/>
    </source>
</evidence>
<evidence type="ECO:0000313" key="7">
    <source>
        <dbReference type="EMBL" id="KGI79966.1"/>
    </source>
</evidence>
<feature type="compositionally biased region" description="Polar residues" evidence="5">
    <location>
        <begin position="1"/>
        <end position="11"/>
    </location>
</feature>
<feature type="domain" description="HTH tetR-type" evidence="6">
    <location>
        <begin position="20"/>
        <end position="80"/>
    </location>
</feature>
<dbReference type="Pfam" id="PF00440">
    <property type="entry name" value="TetR_N"/>
    <property type="match status" value="1"/>
</dbReference>
<feature type="DNA-binding region" description="H-T-H motif" evidence="4">
    <location>
        <begin position="43"/>
        <end position="62"/>
    </location>
</feature>
<dbReference type="InterPro" id="IPR054129">
    <property type="entry name" value="DesT_TetR_C"/>
</dbReference>
<evidence type="ECO:0000256" key="2">
    <source>
        <dbReference type="ARBA" id="ARBA00023125"/>
    </source>
</evidence>
<protein>
    <submittedName>
        <fullName evidence="7">TetR family transcriptional regulator</fullName>
    </submittedName>
</protein>
<keyword evidence="3" id="KW-0804">Transcription</keyword>
<dbReference type="PANTHER" id="PTHR30055">
    <property type="entry name" value="HTH-TYPE TRANSCRIPTIONAL REGULATOR RUTR"/>
    <property type="match status" value="1"/>
</dbReference>
<gene>
    <name evidence="7" type="ORF">IL38_19860</name>
</gene>